<dbReference type="InterPro" id="IPR011009">
    <property type="entry name" value="Kinase-like_dom_sf"/>
</dbReference>
<dbReference type="PROSITE" id="PS50011">
    <property type="entry name" value="PROTEIN_KINASE_DOM"/>
    <property type="match status" value="1"/>
</dbReference>
<reference evidence="3 4" key="2">
    <citation type="journal article" date="2013" name="Genome Biol. Evol.">
        <title>Genome sequencing of Giardia lamblia genotypes A2 and B isolates (DH and GS) and comparative analysis with the genomes of genotypes A1 and E (WB and Pig).</title>
        <authorList>
            <person name="Adam R.D."/>
            <person name="Dahlstrom E.W."/>
            <person name="Martens C.A."/>
            <person name="Bruno D.P."/>
            <person name="Barbian K.D."/>
            <person name="Ricklefs S.M."/>
            <person name="Hernandez M.M."/>
            <person name="Narla N.P."/>
            <person name="Patel R.B."/>
            <person name="Porcella S.F."/>
            <person name="Nash T.E."/>
        </authorList>
    </citation>
    <scope>NUCLEOTIDE SEQUENCE [LARGE SCALE GENOMIC DNA]</scope>
    <source>
        <strain evidence="3 4">DH</strain>
    </source>
</reference>
<dbReference type="Proteomes" id="UP000018320">
    <property type="component" value="Unassembled WGS sequence"/>
</dbReference>
<dbReference type="SUPFAM" id="SSF56112">
    <property type="entry name" value="Protein kinase-like (PK-like)"/>
    <property type="match status" value="2"/>
</dbReference>
<feature type="region of interest" description="Disordered" evidence="1">
    <location>
        <begin position="1423"/>
        <end position="1467"/>
    </location>
</feature>
<evidence type="ECO:0000313" key="3">
    <source>
        <dbReference type="EMBL" id="ESU35844.1"/>
    </source>
</evidence>
<evidence type="ECO:0000313" key="4">
    <source>
        <dbReference type="Proteomes" id="UP000018320"/>
    </source>
</evidence>
<dbReference type="VEuPathDB" id="GiardiaDB:QR46_3152"/>
<accession>V6TAT4</accession>
<sequence length="2199" mass="245447">MTKDITTIKFRSSVNRIRGPSGRSIINGYHILRELGSGTESSVRLGQSLQSGTQVSVYFQPLTDSRKGFTGYNGRFNYFQLLDKINVHAIPGTRRVLEIWYNKNSCIQLHKLLVCAGVTFIDSLYDTTAPLEDTDSTIARTLFLVVEYCSNSGIQPIVGQLHYSDYISFSRRLSYTIYSLHKIGIIHKDIKVDNILFNEKHLRHNELFYAEEHPLSVDPYLIDFGISIDLSLLNTKIITFDTMLQGIGRLLTKDLGQVTTLEWFDIEGPVYAILTKNERVERLIEIVVYYIKHFFTIESLRILADPLISSNEKFITNKNGTIAYLPPELSCEDLHTSICDRPGSTIKTHERATCALAEVSVLPRCSTHPRCNSFKLNRDTRSCNLCIRHETPSHEEDAPGSDHMVSQATLIKSTITLSTNAKESSKEFSSTFRKISASNSFYAILPSPVDVWCFGVTILYIMIGAARTEPLYRRSNDVLAISQHLTPFTTDLLCGCLALDPVERYTAEDISRHPLYVGYRVSYEEDNLTTYVSSIAEYRRLFGLPPCSEEGFADEAKAPIEDDLEQTIGNALENYHQYIVRTRRKTIISNNKKHIRRASLSSLESVFHEHIFKDVYTDDTILMALKLHNSDVLADPWISSVLLQLDLTAISLQVRNSIVRYLHPQDSPNSRSYLVPKFFDLAHTLGKSQSISQGLLSMRLKSLTYLATRLLETTVYHNSYTDFKKQIMPEHVRGYTHCGSLVPWVAGASADGQEWARYRRCWGTRASEQGSICTELFLFSSERLSTLTLSSSESSSPSIDNINQITLEFSSQGGMSFAGTPIEPPYYHLARNQLQSLPKDVSIFGVQSTLQAELSYRDVTEDEISSSQCKITEESILTAQPTTTYTADTTFVSETPGTFHESHDTSHDLFPLGLATPSEHHIMDPKMFATQIVQPPSCDLLSHNLQLLDKTLVSHKVVAGHHHTNNSLRRFKDTPFKSSNLISVVKLTTAKPPSTGSYQCSQYPLPKEPPDKHATNESAHKRYKRSNLLLASTARTLKMHKSYNANYPTYDNCQITTDTSTLCREQPGGFQIQREQPQHTDALESKSTQSTSVSLNIHIGGNELVSFQSPCVHQIGNISMHSSFESTDVDDAVPYKLRSNIFNSNTKLPDIKVATEANTRMRSSLEAPNSLIKTGLWDKKKMEENSNATAFALHHNAKHPSLSALSTTRTLRYQLRNVIGTKADHTLEVCGKVANAVVPITAKRVQFHCQRRYALFKKSLPKKHNPPLKVSVVLKASTIDEQSQDGQQPFCHHNPASTSSSILMVRPIANTAISLQTSDSTTTTASTDVKSVQLQTQSKVFSSLKKSLLTSSVNCETFDMDTSTTTDFEIAGYNAASGIERDSLVPISSDINASPAIVSSGAYTSVLTYDTPVHELNDKSTHTKMTSTLSHDNSLVETTGDEEPANTDPSTLPQTEPRSLNYPKSSSKPVLLNFPNVQPTIADSVDVHEANPAHSVGIPPKHVHQLHHCQHARSMLQLEIQKDKQLQDGTDLNIMQSLDSNHQGNRSTVLVPTELADRSVRFSMQCTHKHFVNVLKRRSRGSNLAQFLFKELEVQYPMESQLLAPKHFDLSTKIFQDTTTSEETFSSSSQDDSPMPLPNFLFRSRTLNALIDLSDIESFDDPHLTKCFSAQKTKRLSSALQSKNSALKDRRASNFNGNIFASKWLHNSVTTIPTLPLVSTRNLGIIEKTFIAEGAGSLDGSKLIRINRYDANNSNLKEAASYLRNACTSNITEQDTNRLRPFTYEVSDTNNDEASNEKPATFTELCTLPSYQSTGANDNVKCFEDNPQLNASKMLDANQRHSIDISVDILDSCETSDKKTIGVDELMIQAVSPGNLVEPIDFHRNGSLLLPDSVLSAGYTPQTGDEAISFMNQQTPHGLEASTVSYIAKDSINNDICCLTVAEDNEEFLSKSDEPYTPTKEKQEKKCPPVALSNKLGQGDVWKKCAQISVISCIDSQSILETKWRIPDTNPKNLGDTRIVLPTVTNSPLVKYVQGLPRFLNRFFPFSFTQSLFSSAANAPYRLSGLFFAHYYTYMLPHVVEPLDMFAKHDLMEVSREYELSLSVDSAQEAVFVPGINNPAPKALVGSCRTMSNNKVLRSAEAAVKKPPARTLNNLKLTDFSELFNDVNADEETHILELEAKDSQYEGSEFLMEDYDSGV</sequence>
<dbReference type="VEuPathDB" id="GiardiaDB:GL50803_006624"/>
<keyword evidence="3" id="KW-0723">Serine/threonine-protein kinase</keyword>
<dbReference type="PANTHER" id="PTHR44167">
    <property type="entry name" value="OVARIAN-SPECIFIC SERINE/THREONINE-PROTEIN KINASE LOK-RELATED"/>
    <property type="match status" value="1"/>
</dbReference>
<dbReference type="GO" id="GO:0044773">
    <property type="term" value="P:mitotic DNA damage checkpoint signaling"/>
    <property type="evidence" value="ECO:0007669"/>
    <property type="project" value="TreeGrafter"/>
</dbReference>
<dbReference type="PANTHER" id="PTHR44167:SF24">
    <property type="entry name" value="SERINE_THREONINE-PROTEIN KINASE CHK2"/>
    <property type="match status" value="1"/>
</dbReference>
<dbReference type="GO" id="GO:0005634">
    <property type="term" value="C:nucleus"/>
    <property type="evidence" value="ECO:0007669"/>
    <property type="project" value="TreeGrafter"/>
</dbReference>
<feature type="compositionally biased region" description="Polar residues" evidence="1">
    <location>
        <begin position="992"/>
        <end position="1002"/>
    </location>
</feature>
<dbReference type="EMBL" id="AHGT01000066">
    <property type="protein sequence ID" value="ESU35844.1"/>
    <property type="molecule type" value="Genomic_DNA"/>
</dbReference>
<dbReference type="VEuPathDB" id="GiardiaDB:GL50581_3690"/>
<protein>
    <submittedName>
        <fullName evidence="3">Serine/threonine protein kinase</fullName>
    </submittedName>
</protein>
<dbReference type="InterPro" id="IPR008271">
    <property type="entry name" value="Ser/Thr_kinase_AS"/>
</dbReference>
<feature type="compositionally biased region" description="Basic and acidic residues" evidence="1">
    <location>
        <begin position="1008"/>
        <end position="1020"/>
    </location>
</feature>
<dbReference type="VEuPathDB" id="GiardiaDB:DHA2_152102"/>
<feature type="domain" description="Protein kinase" evidence="2">
    <location>
        <begin position="29"/>
        <end position="516"/>
    </location>
</feature>
<organism evidence="3 4">
    <name type="scientific">Giardia intestinalis</name>
    <name type="common">Giardia lamblia</name>
    <dbReference type="NCBI Taxonomy" id="5741"/>
    <lineage>
        <taxon>Eukaryota</taxon>
        <taxon>Metamonada</taxon>
        <taxon>Diplomonadida</taxon>
        <taxon>Hexamitidae</taxon>
        <taxon>Giardiinae</taxon>
        <taxon>Giardia</taxon>
    </lineage>
</organism>
<feature type="compositionally biased region" description="Polar residues" evidence="1">
    <location>
        <begin position="1447"/>
        <end position="1467"/>
    </location>
</feature>
<dbReference type="PROSITE" id="PS00108">
    <property type="entry name" value="PROTEIN_KINASE_ST"/>
    <property type="match status" value="1"/>
</dbReference>
<feature type="region of interest" description="Disordered" evidence="1">
    <location>
        <begin position="992"/>
        <end position="1020"/>
    </location>
</feature>
<dbReference type="SMART" id="SM00220">
    <property type="entry name" value="S_TKc"/>
    <property type="match status" value="1"/>
</dbReference>
<keyword evidence="3" id="KW-0808">Transferase</keyword>
<proteinExistence type="predicted"/>
<comment type="caution">
    <text evidence="3">The sequence shown here is derived from an EMBL/GenBank/DDBJ whole genome shotgun (WGS) entry which is preliminary data.</text>
</comment>
<dbReference type="Gene3D" id="1.10.510.10">
    <property type="entry name" value="Transferase(Phosphotransferase) domain 1"/>
    <property type="match status" value="2"/>
</dbReference>
<dbReference type="GO" id="GO:0004674">
    <property type="term" value="F:protein serine/threonine kinase activity"/>
    <property type="evidence" value="ECO:0007669"/>
    <property type="project" value="UniProtKB-KW"/>
</dbReference>
<dbReference type="GO" id="GO:0005524">
    <property type="term" value="F:ATP binding"/>
    <property type="evidence" value="ECO:0007669"/>
    <property type="project" value="InterPro"/>
</dbReference>
<feature type="compositionally biased region" description="Polar residues" evidence="1">
    <location>
        <begin position="1423"/>
        <end position="1437"/>
    </location>
</feature>
<evidence type="ECO:0000256" key="1">
    <source>
        <dbReference type="SAM" id="MobiDB-lite"/>
    </source>
</evidence>
<dbReference type="InterPro" id="IPR000719">
    <property type="entry name" value="Prot_kinase_dom"/>
</dbReference>
<reference evidence="4" key="1">
    <citation type="submission" date="2012-02" db="EMBL/GenBank/DDBJ databases">
        <title>Genome sequencing of Giardia lamblia Genotypes A2 and B isolates (DH and GS) and comparative analysis with the genomes of Genotypes A1 and E (WB and Pig).</title>
        <authorList>
            <person name="Adam R."/>
            <person name="Dahlstrom E."/>
            <person name="Martens C."/>
            <person name="Bruno D."/>
            <person name="Barbian K."/>
            <person name="Porcella S.F."/>
            <person name="Nash T."/>
        </authorList>
    </citation>
    <scope>NUCLEOTIDE SEQUENCE</scope>
    <source>
        <strain evidence="4">DH</strain>
    </source>
</reference>
<keyword evidence="3" id="KW-0418">Kinase</keyword>
<gene>
    <name evidence="3" type="ORF">DHA2_152102</name>
</gene>
<name>V6TAT4_GIAIN</name>
<evidence type="ECO:0000259" key="2">
    <source>
        <dbReference type="PROSITE" id="PS50011"/>
    </source>
</evidence>